<feature type="binding site" evidence="4">
    <location>
        <position position="24"/>
    </location>
    <ligand>
        <name>Zn(2+)</name>
        <dbReference type="ChEBI" id="CHEBI:29105"/>
        <label>1</label>
    </ligand>
</feature>
<dbReference type="Gene3D" id="3.20.20.140">
    <property type="entry name" value="Metal-dependent hydrolases"/>
    <property type="match status" value="1"/>
</dbReference>
<keyword evidence="2" id="KW-0378">Hydrolase</keyword>
<sequence>MKQLRTTLGLKSKSELGMILPHEHIFVDLRTPDQPGYAEADVEDVVRLMGPEIERIKKLGVTALVECSTGGVGRRADIDLAVSLATDFPIVVPTGVYREPWIPEWVREASEEKLEAWMLRELTEQIDDTGFQAGWIKLSAGDDGMTALETKILRAAARAAAQTNAVIGSHTIRGRVVMDQLGVIEAEGYRADRFISIHTQEEKDFAYHIAVAERGAWIEYDHVGRAGDDEVAELVIRALEAGCGNRMLLSHDRGWFDPALPKGGIPKPYTHLSTVLLPELKRRGVDEGILMRLTHDNPFEAFAR</sequence>
<evidence type="ECO:0000313" key="6">
    <source>
        <dbReference type="EMBL" id="SCB57545.1"/>
    </source>
</evidence>
<feature type="modified residue" description="N6-carboxylysine" evidence="3 5">
    <location>
        <position position="137"/>
    </location>
</feature>
<dbReference type="PROSITE" id="PS51347">
    <property type="entry name" value="PHOSPHOTRIESTERASE_2"/>
    <property type="match status" value="1"/>
</dbReference>
<evidence type="ECO:0000256" key="3">
    <source>
        <dbReference type="PIRSR" id="PIRSR601559-50"/>
    </source>
</evidence>
<evidence type="ECO:0000256" key="2">
    <source>
        <dbReference type="ARBA" id="ARBA00022801"/>
    </source>
</evidence>
<evidence type="ECO:0000256" key="5">
    <source>
        <dbReference type="PROSITE-ProRule" id="PRU00679"/>
    </source>
</evidence>
<dbReference type="Proteomes" id="UP000198723">
    <property type="component" value="Unassembled WGS sequence"/>
</dbReference>
<dbReference type="Pfam" id="PF02126">
    <property type="entry name" value="PTE"/>
    <property type="match status" value="1"/>
</dbReference>
<feature type="binding site" description="via carbamate group" evidence="4">
    <location>
        <position position="137"/>
    </location>
    <ligand>
        <name>Zn(2+)</name>
        <dbReference type="ChEBI" id="CHEBI:29105"/>
        <label>2</label>
    </ligand>
</feature>
<feature type="binding site" description="via carbamate group" evidence="4">
    <location>
        <position position="137"/>
    </location>
    <ligand>
        <name>Zn(2+)</name>
        <dbReference type="ChEBI" id="CHEBI:29105"/>
        <label>1</label>
    </ligand>
</feature>
<feature type="binding site" evidence="4">
    <location>
        <position position="252"/>
    </location>
    <ligand>
        <name>Zn(2+)</name>
        <dbReference type="ChEBI" id="CHEBI:29105"/>
        <label>1</label>
    </ligand>
</feature>
<dbReference type="AlphaFoldDB" id="A0A1C3XZ94"/>
<reference evidence="6 7" key="1">
    <citation type="submission" date="2016-08" db="EMBL/GenBank/DDBJ databases">
        <authorList>
            <person name="Seilhamer J.J."/>
        </authorList>
    </citation>
    <scope>NUCLEOTIDE SEQUENCE [LARGE SCALE GENOMIC DNA]</scope>
    <source>
        <strain evidence="6 7">HBR26</strain>
    </source>
</reference>
<dbReference type="EMBL" id="FMAJ01000002">
    <property type="protein sequence ID" value="SCB57545.1"/>
    <property type="molecule type" value="Genomic_DNA"/>
</dbReference>
<comment type="cofactor">
    <cofactor evidence="4">
        <name>a divalent metal cation</name>
        <dbReference type="ChEBI" id="CHEBI:60240"/>
    </cofactor>
    <text evidence="4">Binds 2 divalent metal cations per subunit.</text>
</comment>
<dbReference type="SUPFAM" id="SSF51556">
    <property type="entry name" value="Metallo-dependent hydrolases"/>
    <property type="match status" value="1"/>
</dbReference>
<evidence type="ECO:0000256" key="1">
    <source>
        <dbReference type="ARBA" id="ARBA00022723"/>
    </source>
</evidence>
<name>A0A1C3XZ94_9HYPH</name>
<keyword evidence="1 4" id="KW-0479">Metal-binding</keyword>
<dbReference type="GO" id="GO:0008270">
    <property type="term" value="F:zinc ion binding"/>
    <property type="evidence" value="ECO:0007669"/>
    <property type="project" value="InterPro"/>
</dbReference>
<dbReference type="PANTHER" id="PTHR10819">
    <property type="entry name" value="PHOSPHOTRIESTERASE-RELATED"/>
    <property type="match status" value="1"/>
</dbReference>
<feature type="binding site" evidence="4">
    <location>
        <position position="22"/>
    </location>
    <ligand>
        <name>Zn(2+)</name>
        <dbReference type="ChEBI" id="CHEBI:29105"/>
        <label>1</label>
    </ligand>
</feature>
<evidence type="ECO:0000313" key="7">
    <source>
        <dbReference type="Proteomes" id="UP000198723"/>
    </source>
</evidence>
<feature type="binding site" evidence="4">
    <location>
        <position position="170"/>
    </location>
    <ligand>
        <name>Zn(2+)</name>
        <dbReference type="ChEBI" id="CHEBI:29105"/>
        <label>2</label>
    </ligand>
</feature>
<dbReference type="InterPro" id="IPR032466">
    <property type="entry name" value="Metal_Hydrolase"/>
</dbReference>
<dbReference type="PANTHER" id="PTHR10819:SF3">
    <property type="entry name" value="PHOSPHOTRIESTERASE-RELATED PROTEIN"/>
    <property type="match status" value="1"/>
</dbReference>
<proteinExistence type="inferred from homology"/>
<dbReference type="GO" id="GO:0016787">
    <property type="term" value="F:hydrolase activity"/>
    <property type="evidence" value="ECO:0007669"/>
    <property type="project" value="UniProtKB-KW"/>
</dbReference>
<dbReference type="InterPro" id="IPR001559">
    <property type="entry name" value="Phosphotriesterase"/>
</dbReference>
<protein>
    <submittedName>
        <fullName evidence="6">Phosphotriesterase-related protein</fullName>
    </submittedName>
</protein>
<gene>
    <name evidence="6" type="ORF">GA0061105_102539</name>
</gene>
<evidence type="ECO:0000256" key="4">
    <source>
        <dbReference type="PIRSR" id="PIRSR601559-51"/>
    </source>
</evidence>
<feature type="binding site" evidence="4">
    <location>
        <position position="198"/>
    </location>
    <ligand>
        <name>Zn(2+)</name>
        <dbReference type="ChEBI" id="CHEBI:29105"/>
        <label>2</label>
    </ligand>
</feature>
<comment type="similarity">
    <text evidence="5">Belongs to the metallo-dependent hydrolases superfamily. Phosphotriesterase family.</text>
</comment>
<dbReference type="STRING" id="1138170.GA0061105_102539"/>
<organism evidence="6 7">
    <name type="scientific">Rhizobium aethiopicum</name>
    <dbReference type="NCBI Taxonomy" id="1138170"/>
    <lineage>
        <taxon>Bacteria</taxon>
        <taxon>Pseudomonadati</taxon>
        <taxon>Pseudomonadota</taxon>
        <taxon>Alphaproteobacteria</taxon>
        <taxon>Hyphomicrobiales</taxon>
        <taxon>Rhizobiaceae</taxon>
        <taxon>Rhizobium/Agrobacterium group</taxon>
        <taxon>Rhizobium</taxon>
    </lineage>
</organism>
<accession>A0A1C3XZ94</accession>
<dbReference type="RefSeq" id="WP_092749013.1">
    <property type="nucleotide sequence ID" value="NZ_FMAJ01000002.1"/>
</dbReference>